<protein>
    <submittedName>
        <fullName evidence="1">Uncharacterized protein</fullName>
    </submittedName>
</protein>
<organism evidence="1 2">
    <name type="scientific">Alistipes onderdonkii</name>
    <dbReference type="NCBI Taxonomy" id="328813"/>
    <lineage>
        <taxon>Bacteria</taxon>
        <taxon>Pseudomonadati</taxon>
        <taxon>Bacteroidota</taxon>
        <taxon>Bacteroidia</taxon>
        <taxon>Bacteroidales</taxon>
        <taxon>Rikenellaceae</taxon>
        <taxon>Alistipes</taxon>
    </lineage>
</organism>
<sequence length="97" mass="11578">MTYYKDTLQAFLDNHIHEILGKLGREFDSNDFITAFRLLFPNEYATALRRSSSYRAIHTWIARWYLSARTDLLQKSDIQSRESVNRNPTKNHTWIKL</sequence>
<evidence type="ECO:0000313" key="2">
    <source>
        <dbReference type="Proteomes" id="UP000323119"/>
    </source>
</evidence>
<evidence type="ECO:0000313" key="1">
    <source>
        <dbReference type="EMBL" id="KAA2564248.1"/>
    </source>
</evidence>
<reference evidence="1 2" key="1">
    <citation type="journal article" date="2019" name="Nat. Med.">
        <title>A library of human gut bacterial isolates paired with longitudinal multiomics data enables mechanistic microbiome research.</title>
        <authorList>
            <person name="Poyet M."/>
            <person name="Groussin M."/>
            <person name="Gibbons S.M."/>
            <person name="Avila-Pacheco J."/>
            <person name="Jiang X."/>
            <person name="Kearney S.M."/>
            <person name="Perrotta A.R."/>
            <person name="Berdy B."/>
            <person name="Zhao S."/>
            <person name="Lieberman T.D."/>
            <person name="Swanson P.K."/>
            <person name="Smith M."/>
            <person name="Roesemann S."/>
            <person name="Alexander J.E."/>
            <person name="Rich S.A."/>
            <person name="Livny J."/>
            <person name="Vlamakis H."/>
            <person name="Clish C."/>
            <person name="Bullock K."/>
            <person name="Deik A."/>
            <person name="Scott J."/>
            <person name="Pierce K.A."/>
            <person name="Xavier R.J."/>
            <person name="Alm E.J."/>
        </authorList>
    </citation>
    <scope>NUCLEOTIDE SEQUENCE [LARGE SCALE GENOMIC DNA]</scope>
    <source>
        <strain evidence="1 2">BIOML-A204</strain>
    </source>
</reference>
<dbReference type="EMBL" id="VVUY01000001">
    <property type="protein sequence ID" value="KAA2564248.1"/>
    <property type="molecule type" value="Genomic_DNA"/>
</dbReference>
<proteinExistence type="predicted"/>
<dbReference type="RefSeq" id="WP_055204227.1">
    <property type="nucleotide sequence ID" value="NZ_JADMQE010000003.1"/>
</dbReference>
<accession>A0A9P4DQF8</accession>
<comment type="caution">
    <text evidence="1">The sequence shown here is derived from an EMBL/GenBank/DDBJ whole genome shotgun (WGS) entry which is preliminary data.</text>
</comment>
<name>A0A9P4DQF8_9BACT</name>
<dbReference type="Proteomes" id="UP000323119">
    <property type="component" value="Unassembled WGS sequence"/>
</dbReference>
<dbReference type="AlphaFoldDB" id="A0A9P4DQF8"/>
<gene>
    <name evidence="1" type="ORF">F2S36_00430</name>
</gene>